<keyword evidence="1" id="KW-0175">Coiled coil</keyword>
<dbReference type="Gene3D" id="1.10.287.1490">
    <property type="match status" value="1"/>
</dbReference>
<dbReference type="Pfam" id="PF13519">
    <property type="entry name" value="VWA_2"/>
    <property type="match status" value="1"/>
</dbReference>
<evidence type="ECO:0000313" key="4">
    <source>
        <dbReference type="EMBL" id="EEF79982.1"/>
    </source>
</evidence>
<organism evidence="4 5">
    <name type="scientific">Methylophaga thiooxydans DMS010</name>
    <dbReference type="NCBI Taxonomy" id="637616"/>
    <lineage>
        <taxon>Bacteria</taxon>
        <taxon>Pseudomonadati</taxon>
        <taxon>Pseudomonadota</taxon>
        <taxon>Gammaproteobacteria</taxon>
        <taxon>Thiotrichales</taxon>
        <taxon>Piscirickettsiaceae</taxon>
        <taxon>Methylophaga</taxon>
    </lineage>
</organism>
<feature type="coiled-coil region" evidence="1">
    <location>
        <begin position="37"/>
        <end position="113"/>
    </location>
</feature>
<evidence type="ECO:0000256" key="2">
    <source>
        <dbReference type="SAM" id="Phobius"/>
    </source>
</evidence>
<dbReference type="SUPFAM" id="SSF53300">
    <property type="entry name" value="vWA-like"/>
    <property type="match status" value="1"/>
</dbReference>
<dbReference type="RefSeq" id="WP_008291079.1">
    <property type="nucleotide sequence ID" value="NZ_GG657897.1"/>
</dbReference>
<evidence type="ECO:0000313" key="5">
    <source>
        <dbReference type="Proteomes" id="UP000004679"/>
    </source>
</evidence>
<feature type="transmembrane region" description="Helical" evidence="2">
    <location>
        <begin position="12"/>
        <end position="33"/>
    </location>
</feature>
<sequence>MAHKSRRAEGSNLAFLDIMSCGLGAVILVFMLVKQNIADAPAEIDNLKQDISTLEQARDEAQQNLAELRARLKKENVDLAAMGRDFKQQRDDLEGKKTALQQATSELDALKETITQIPAPTKEDLVESQQINEENYLLGLKVEGDKIAILVDVSASMTHEKLIDIIKTKSGSQQGKLAAEKWLRTRRVVEWLLARLPKTSQVVVIAYSEDARQLGGKGWMTAKASNTVSSIINELKTIVPEGATNLQKGLNVAKSFAPSNYYVITDGLPTKGESRYKSLNPFSSCGSLTGTAKTISGECRKRLFKQTVSESGPKSAQVDIVLLPLEGDPEAAYEYWLWASSTQGLVISPASNWP</sequence>
<name>C0N5X4_9GAMM</name>
<feature type="domain" description="VWFA" evidence="3">
    <location>
        <begin position="148"/>
        <end position="267"/>
    </location>
</feature>
<dbReference type="Proteomes" id="UP000004679">
    <property type="component" value="Unassembled WGS sequence"/>
</dbReference>
<proteinExistence type="predicted"/>
<evidence type="ECO:0000256" key="1">
    <source>
        <dbReference type="SAM" id="Coils"/>
    </source>
</evidence>
<dbReference type="OrthoDB" id="185358at2"/>
<keyword evidence="2" id="KW-1133">Transmembrane helix</keyword>
<dbReference type="CDD" id="cd00198">
    <property type="entry name" value="vWFA"/>
    <property type="match status" value="1"/>
</dbReference>
<keyword evidence="2" id="KW-0472">Membrane</keyword>
<accession>C0N5X4</accession>
<dbReference type="Gene3D" id="3.40.50.410">
    <property type="entry name" value="von Willebrand factor, type A domain"/>
    <property type="match status" value="1"/>
</dbReference>
<keyword evidence="5" id="KW-1185">Reference proteome</keyword>
<keyword evidence="2" id="KW-0812">Transmembrane</keyword>
<protein>
    <recommendedName>
        <fullName evidence="3">VWFA domain-containing protein</fullName>
    </recommendedName>
</protein>
<gene>
    <name evidence="4" type="ORF">MDMS009_1533</name>
</gene>
<dbReference type="AlphaFoldDB" id="C0N5X4"/>
<evidence type="ECO:0000259" key="3">
    <source>
        <dbReference type="Pfam" id="PF13519"/>
    </source>
</evidence>
<reference evidence="4 5" key="1">
    <citation type="journal article" date="2011" name="J. Bacteriol.">
        <title>Draft genome sequence of the chemolithoheterotrophic, halophilic methylotroph Methylophaga thiooxydans DMS010.</title>
        <authorList>
            <person name="Boden R."/>
            <person name="Ferriera S."/>
            <person name="Johnson J."/>
            <person name="Kelly D.P."/>
            <person name="Murrell J.C."/>
            <person name="Schafer H."/>
        </authorList>
    </citation>
    <scope>NUCLEOTIDE SEQUENCE [LARGE SCALE GENOMIC DNA]</scope>
    <source>
        <strain evidence="4 5">DMS010</strain>
    </source>
</reference>
<dbReference type="InterPro" id="IPR002035">
    <property type="entry name" value="VWF_A"/>
</dbReference>
<dbReference type="EMBL" id="GG657897">
    <property type="protein sequence ID" value="EEF79982.1"/>
    <property type="molecule type" value="Genomic_DNA"/>
</dbReference>
<dbReference type="HOGENOM" id="CLU_787034_0_0_6"/>
<dbReference type="InterPro" id="IPR036465">
    <property type="entry name" value="vWFA_dom_sf"/>
</dbReference>